<dbReference type="GO" id="GO:0000428">
    <property type="term" value="C:DNA-directed RNA polymerase complex"/>
    <property type="evidence" value="ECO:0007669"/>
    <property type="project" value="UniProtKB-KW"/>
</dbReference>
<name>A0ABD6EQE7_9BILA</name>
<dbReference type="EMBL" id="JBGFUD010008653">
    <property type="protein sequence ID" value="MFH4982178.1"/>
    <property type="molecule type" value="Genomic_DNA"/>
</dbReference>
<reference evidence="7 8" key="1">
    <citation type="submission" date="2024-08" db="EMBL/GenBank/DDBJ databases">
        <title>Gnathostoma spinigerum genome.</title>
        <authorList>
            <person name="Gonzalez-Bertolin B."/>
            <person name="Monzon S."/>
            <person name="Zaballos A."/>
            <person name="Jimenez P."/>
            <person name="Dekumyoy P."/>
            <person name="Varona S."/>
            <person name="Cuesta I."/>
            <person name="Sumanam S."/>
            <person name="Adisakwattana P."/>
            <person name="Gasser R.B."/>
            <person name="Hernandez-Gonzalez A."/>
            <person name="Young N.D."/>
            <person name="Perteguer M.J."/>
        </authorList>
    </citation>
    <scope>NUCLEOTIDE SEQUENCE [LARGE SCALE GENOMIC DNA]</scope>
    <source>
        <strain evidence="7">AL3</strain>
        <tissue evidence="7">Liver</tissue>
    </source>
</reference>
<evidence type="ECO:0000256" key="2">
    <source>
        <dbReference type="ARBA" id="ARBA00009430"/>
    </source>
</evidence>
<sequence length="485" mass="54216">MESDDGENEGSVSSEKAYEILKDAGLLSDGEVSTVENGSSEKATSNIGHVSRTSSTEKYKKECPSPYQTPSTSSNGSKRIQNVVAHLAHTRLEDYSKVTFQARLNPQSGKKAIFSMKDQSFDNENIVYLGKEDDDSPDGFDYAIAVVDNITKEYELYPATLVTFSAVYTKQPEVLLGLRSSTEVNFTNDYSEKKETWAEKKAALTSEFGSAKMMKLQDAVKRRQIKEDTLTIMMNSAFASPNVIKREYPTDTKESISLLHQAHSSILPAIKQGATLPSDLYPLSLFISDEEISNLKDTAKEFIEKSKEEVLGESNYGRLIFRYLGSFEGSPERICYMLLLASMIKLYKLVGRASKKNFYQNDILSMSLPAEFLNKVRRDFFPGEFASEGRSRPKLILSSSDKDRLLSHLLCLGLVLDTSRLSIPITPWSKELMVTENRIIKIATALGCGIVSLSQEEAVRLGSTRMARLKGPPQVNHTPKRPRRR</sequence>
<protein>
    <submittedName>
        <fullName evidence="7">Uncharacterized protein</fullName>
    </submittedName>
</protein>
<dbReference type="Pfam" id="PF06870">
    <property type="entry name" value="RNA_pol_I_A49"/>
    <property type="match status" value="1"/>
</dbReference>
<evidence type="ECO:0000313" key="8">
    <source>
        <dbReference type="Proteomes" id="UP001608902"/>
    </source>
</evidence>
<dbReference type="GO" id="GO:0005730">
    <property type="term" value="C:nucleolus"/>
    <property type="evidence" value="ECO:0007669"/>
    <property type="project" value="UniProtKB-SubCell"/>
</dbReference>
<dbReference type="AlphaFoldDB" id="A0ABD6EQE7"/>
<dbReference type="InterPro" id="IPR009668">
    <property type="entry name" value="RNA_pol-assoc_fac_A49-like"/>
</dbReference>
<proteinExistence type="inferred from homology"/>
<dbReference type="Proteomes" id="UP001608902">
    <property type="component" value="Unassembled WGS sequence"/>
</dbReference>
<gene>
    <name evidence="7" type="ORF">AB6A40_008887</name>
</gene>
<evidence type="ECO:0000313" key="7">
    <source>
        <dbReference type="EMBL" id="MFH4982178.1"/>
    </source>
</evidence>
<comment type="subcellular location">
    <subcellularLocation>
        <location evidence="1">Nucleus</location>
        <location evidence="1">Nucleolus</location>
    </subcellularLocation>
</comment>
<dbReference type="PANTHER" id="PTHR14440">
    <property type="entry name" value="DNA-DIRECTED RNA POLYMERASE I SUBUNIT RPA49"/>
    <property type="match status" value="1"/>
</dbReference>
<evidence type="ECO:0000256" key="4">
    <source>
        <dbReference type="ARBA" id="ARBA00023163"/>
    </source>
</evidence>
<evidence type="ECO:0000256" key="6">
    <source>
        <dbReference type="SAM" id="MobiDB-lite"/>
    </source>
</evidence>
<evidence type="ECO:0000256" key="3">
    <source>
        <dbReference type="ARBA" id="ARBA00022478"/>
    </source>
</evidence>
<keyword evidence="8" id="KW-1185">Reference proteome</keyword>
<evidence type="ECO:0000256" key="1">
    <source>
        <dbReference type="ARBA" id="ARBA00004604"/>
    </source>
</evidence>
<feature type="region of interest" description="Disordered" evidence="6">
    <location>
        <begin position="29"/>
        <end position="78"/>
    </location>
</feature>
<keyword evidence="3" id="KW-0240">DNA-directed RNA polymerase</keyword>
<feature type="compositionally biased region" description="Polar residues" evidence="6">
    <location>
        <begin position="66"/>
        <end position="78"/>
    </location>
</feature>
<evidence type="ECO:0000256" key="5">
    <source>
        <dbReference type="ARBA" id="ARBA00023242"/>
    </source>
</evidence>
<accession>A0ABD6EQE7</accession>
<comment type="caution">
    <text evidence="7">The sequence shown here is derived from an EMBL/GenBank/DDBJ whole genome shotgun (WGS) entry which is preliminary data.</text>
</comment>
<keyword evidence="4" id="KW-0804">Transcription</keyword>
<feature type="compositionally biased region" description="Polar residues" evidence="6">
    <location>
        <begin position="34"/>
        <end position="54"/>
    </location>
</feature>
<keyword evidence="5" id="KW-0539">Nucleus</keyword>
<organism evidence="7 8">
    <name type="scientific">Gnathostoma spinigerum</name>
    <dbReference type="NCBI Taxonomy" id="75299"/>
    <lineage>
        <taxon>Eukaryota</taxon>
        <taxon>Metazoa</taxon>
        <taxon>Ecdysozoa</taxon>
        <taxon>Nematoda</taxon>
        <taxon>Chromadorea</taxon>
        <taxon>Rhabditida</taxon>
        <taxon>Spirurina</taxon>
        <taxon>Gnathostomatomorpha</taxon>
        <taxon>Gnathostomatoidea</taxon>
        <taxon>Gnathostomatidae</taxon>
        <taxon>Gnathostoma</taxon>
    </lineage>
</organism>
<comment type="similarity">
    <text evidence="2">Belongs to the eukaryotic RPA49/POLR1E RNA polymerase subunit family.</text>
</comment>